<evidence type="ECO:0000313" key="9">
    <source>
        <dbReference type="Proteomes" id="UP001169006"/>
    </source>
</evidence>
<feature type="region of interest" description="Disordered" evidence="4">
    <location>
        <begin position="272"/>
        <end position="295"/>
    </location>
</feature>
<accession>A0ABT8SRM0</accession>
<evidence type="ECO:0000256" key="5">
    <source>
        <dbReference type="SAM" id="Phobius"/>
    </source>
</evidence>
<dbReference type="EMBL" id="JAUKWQ010000001">
    <property type="protein sequence ID" value="MDO1581069.1"/>
    <property type="molecule type" value="Genomic_DNA"/>
</dbReference>
<evidence type="ECO:0000259" key="7">
    <source>
        <dbReference type="PROSITE" id="PS50885"/>
    </source>
</evidence>
<dbReference type="InterPro" id="IPR003660">
    <property type="entry name" value="HAMP_dom"/>
</dbReference>
<evidence type="ECO:0000256" key="2">
    <source>
        <dbReference type="ARBA" id="ARBA00029447"/>
    </source>
</evidence>
<proteinExistence type="inferred from homology"/>
<dbReference type="SMART" id="SM00304">
    <property type="entry name" value="HAMP"/>
    <property type="match status" value="2"/>
</dbReference>
<dbReference type="InterPro" id="IPR051310">
    <property type="entry name" value="MCP_chemotaxis"/>
</dbReference>
<dbReference type="CDD" id="cd11386">
    <property type="entry name" value="MCP_signal"/>
    <property type="match status" value="1"/>
</dbReference>
<keyword evidence="9" id="KW-1185">Reference proteome</keyword>
<evidence type="ECO:0000256" key="3">
    <source>
        <dbReference type="PROSITE-ProRule" id="PRU00284"/>
    </source>
</evidence>
<dbReference type="PANTHER" id="PTHR43531:SF11">
    <property type="entry name" value="METHYL-ACCEPTING CHEMOTAXIS PROTEIN 3"/>
    <property type="match status" value="1"/>
</dbReference>
<feature type="transmembrane region" description="Helical" evidence="5">
    <location>
        <begin position="195"/>
        <end position="217"/>
    </location>
</feature>
<feature type="domain" description="HAMP" evidence="7">
    <location>
        <begin position="298"/>
        <end position="350"/>
    </location>
</feature>
<dbReference type="Pfam" id="PF00672">
    <property type="entry name" value="HAMP"/>
    <property type="match status" value="1"/>
</dbReference>
<keyword evidence="5" id="KW-0812">Transmembrane</keyword>
<dbReference type="Gene3D" id="1.10.287.950">
    <property type="entry name" value="Methyl-accepting chemotaxis protein"/>
    <property type="match status" value="1"/>
</dbReference>
<dbReference type="SUPFAM" id="SSF158472">
    <property type="entry name" value="HAMP domain-like"/>
    <property type="match status" value="1"/>
</dbReference>
<dbReference type="Pfam" id="PF17201">
    <property type="entry name" value="Cache_3-Cache_2"/>
    <property type="match status" value="1"/>
</dbReference>
<reference evidence="8" key="1">
    <citation type="journal article" date="2015" name="Int. J. Syst. Evol. Microbiol.">
        <title>Rhizobium oryzicola sp. nov., potential plant-growth-promoting endophytic bacteria isolated from rice roots.</title>
        <authorList>
            <person name="Zhang X.X."/>
            <person name="Gao J.S."/>
            <person name="Cao Y.H."/>
            <person name="Sheirdil R.A."/>
            <person name="Wang X.C."/>
            <person name="Zhang L."/>
        </authorList>
    </citation>
    <scope>NUCLEOTIDE SEQUENCE</scope>
    <source>
        <strain evidence="8">05753</strain>
    </source>
</reference>
<dbReference type="RefSeq" id="WP_302075200.1">
    <property type="nucleotide sequence ID" value="NZ_JAUKWQ010000001.1"/>
</dbReference>
<organism evidence="8 9">
    <name type="scientific">Rhizobium oryzicola</name>
    <dbReference type="NCBI Taxonomy" id="1232668"/>
    <lineage>
        <taxon>Bacteria</taxon>
        <taxon>Pseudomonadati</taxon>
        <taxon>Pseudomonadota</taxon>
        <taxon>Alphaproteobacteria</taxon>
        <taxon>Hyphomicrobiales</taxon>
        <taxon>Rhizobiaceae</taxon>
        <taxon>Rhizobium/Agrobacterium group</taxon>
        <taxon>Rhizobium</taxon>
    </lineage>
</organism>
<evidence type="ECO:0000256" key="1">
    <source>
        <dbReference type="ARBA" id="ARBA00022500"/>
    </source>
</evidence>
<dbReference type="PANTHER" id="PTHR43531">
    <property type="entry name" value="PROTEIN ICFG"/>
    <property type="match status" value="1"/>
</dbReference>
<keyword evidence="1" id="KW-0145">Chemotaxis</keyword>
<name>A0ABT8SRM0_9HYPH</name>
<dbReference type="SUPFAM" id="SSF58104">
    <property type="entry name" value="Methyl-accepting chemotaxis protein (MCP) signaling domain"/>
    <property type="match status" value="1"/>
</dbReference>
<keyword evidence="3" id="KW-0807">Transducer</keyword>
<comment type="similarity">
    <text evidence="2">Belongs to the methyl-accepting chemotaxis (MCP) protein family.</text>
</comment>
<dbReference type="InterPro" id="IPR033462">
    <property type="entry name" value="Cache_3-Cache_2"/>
</dbReference>
<dbReference type="Pfam" id="PF00015">
    <property type="entry name" value="MCPsignal"/>
    <property type="match status" value="1"/>
</dbReference>
<feature type="domain" description="HAMP" evidence="7">
    <location>
        <begin position="218"/>
        <end position="270"/>
    </location>
</feature>
<gene>
    <name evidence="8" type="ORF">Q2T52_03080</name>
</gene>
<keyword evidence="5" id="KW-0472">Membrane</keyword>
<feature type="domain" description="Methyl-accepting transducer" evidence="6">
    <location>
        <begin position="355"/>
        <end position="584"/>
    </location>
</feature>
<evidence type="ECO:0000256" key="4">
    <source>
        <dbReference type="SAM" id="MobiDB-lite"/>
    </source>
</evidence>
<dbReference type="Gene3D" id="6.10.340.10">
    <property type="match status" value="1"/>
</dbReference>
<keyword evidence="5" id="KW-1133">Transmembrane helix</keyword>
<dbReference type="Proteomes" id="UP001169006">
    <property type="component" value="Unassembled WGS sequence"/>
</dbReference>
<comment type="caution">
    <text evidence="8">The sequence shown here is derived from an EMBL/GenBank/DDBJ whole genome shotgun (WGS) entry which is preliminary data.</text>
</comment>
<protein>
    <submittedName>
        <fullName evidence="8">Methyl-accepting chemotaxis protein</fullName>
    </submittedName>
</protein>
<dbReference type="PROSITE" id="PS50885">
    <property type="entry name" value="HAMP"/>
    <property type="match status" value="2"/>
</dbReference>
<feature type="transmembrane region" description="Helical" evidence="5">
    <location>
        <begin position="170"/>
        <end position="189"/>
    </location>
</feature>
<reference evidence="8" key="2">
    <citation type="submission" date="2023-07" db="EMBL/GenBank/DDBJ databases">
        <authorList>
            <person name="Sun H."/>
        </authorList>
    </citation>
    <scope>NUCLEOTIDE SEQUENCE</scope>
    <source>
        <strain evidence="8">05753</strain>
    </source>
</reference>
<dbReference type="SUPFAM" id="SSF103190">
    <property type="entry name" value="Sensory domain-like"/>
    <property type="match status" value="1"/>
</dbReference>
<evidence type="ECO:0000259" key="6">
    <source>
        <dbReference type="PROSITE" id="PS50111"/>
    </source>
</evidence>
<dbReference type="InterPro" id="IPR029151">
    <property type="entry name" value="Sensor-like_sf"/>
</dbReference>
<dbReference type="InterPro" id="IPR004089">
    <property type="entry name" value="MCPsignal_dom"/>
</dbReference>
<evidence type="ECO:0000313" key="8">
    <source>
        <dbReference type="EMBL" id="MDO1581069.1"/>
    </source>
</evidence>
<feature type="transmembrane region" description="Helical" evidence="5">
    <location>
        <begin position="12"/>
        <end position="36"/>
    </location>
</feature>
<dbReference type="PROSITE" id="PS50111">
    <property type="entry name" value="CHEMOTAXIS_TRANSDUC_2"/>
    <property type="match status" value="1"/>
</dbReference>
<sequence length="611" mass="65263">MSRFLPASITSRLLVLCIFLVVAAVSTVGGMTYAFMRQNILENTSKDVRTAMRAMALLYDVQMDGSEIKIIDGNVTSLQQTGKVELPDHSLVDRAAQSINGVATVFQKQGADFVRISTNVKKENGDRATGTKLAADHPAQASLQQGKPYYGPAVLFGKDFMTGYFPIKDMNGSVVGALFIGIPLEVYFAQMNASASMMLTTGVISILAVGLIGLFMIRKLVHPLSVLTGTVRSIASGQDAAIPYTDRPNEFGNIARALEIFRDNAHEKLAVENRSSAERAEADAERRRRDAEKQQVDNQIDFAVAELGKALSRLSQGDLSLTIEERFSGRLEQLRVDFNSSIERLRDTLGLIRNSTLSIQQGSAELSQASDDLARRTESQAASLEETAAAVDEITVTVSNSAALASDANRSVATTRKTADSSTTVVSSAIDAMGRIEDASGKIEQIIEVIDEIAFQTNLLALNAGIEAARAGEAGKGFAVVAQEVRELAQRSATAAQQIKDLINQSSTEVRNGSALVQQAGQVLAAISEQIAGASKSVEMIATAAQDQSSALKEINASVNKMDQMTQQNGAMVSETSEASRKLASDAEALMGLVQRFRIEAAGTAARSRAA</sequence>
<dbReference type="SMART" id="SM00283">
    <property type="entry name" value="MA"/>
    <property type="match status" value="1"/>
</dbReference>